<organism evidence="3 4">
    <name type="scientific">Dreissena polymorpha</name>
    <name type="common">Zebra mussel</name>
    <name type="synonym">Mytilus polymorpha</name>
    <dbReference type="NCBI Taxonomy" id="45954"/>
    <lineage>
        <taxon>Eukaryota</taxon>
        <taxon>Metazoa</taxon>
        <taxon>Spiralia</taxon>
        <taxon>Lophotrochozoa</taxon>
        <taxon>Mollusca</taxon>
        <taxon>Bivalvia</taxon>
        <taxon>Autobranchia</taxon>
        <taxon>Heteroconchia</taxon>
        <taxon>Euheterodonta</taxon>
        <taxon>Imparidentia</taxon>
        <taxon>Neoheterodontei</taxon>
        <taxon>Myida</taxon>
        <taxon>Dreissenoidea</taxon>
        <taxon>Dreissenidae</taxon>
        <taxon>Dreissena</taxon>
    </lineage>
</organism>
<proteinExistence type="predicted"/>
<evidence type="ECO:0000256" key="1">
    <source>
        <dbReference type="SAM" id="SignalP"/>
    </source>
</evidence>
<feature type="signal peptide" evidence="1">
    <location>
        <begin position="1"/>
        <end position="27"/>
    </location>
</feature>
<dbReference type="PROSITE" id="PS50948">
    <property type="entry name" value="PAN"/>
    <property type="match status" value="1"/>
</dbReference>
<dbReference type="SUPFAM" id="SSF57414">
    <property type="entry name" value="Hairpin loop containing domain-like"/>
    <property type="match status" value="1"/>
</dbReference>
<dbReference type="InterPro" id="IPR003609">
    <property type="entry name" value="Pan_app"/>
</dbReference>
<reference evidence="3" key="1">
    <citation type="journal article" date="2019" name="bioRxiv">
        <title>The Genome of the Zebra Mussel, Dreissena polymorpha: A Resource for Invasive Species Research.</title>
        <authorList>
            <person name="McCartney M.A."/>
            <person name="Auch B."/>
            <person name="Kono T."/>
            <person name="Mallez S."/>
            <person name="Zhang Y."/>
            <person name="Obille A."/>
            <person name="Becker A."/>
            <person name="Abrahante J.E."/>
            <person name="Garbe J."/>
            <person name="Badalamenti J.P."/>
            <person name="Herman A."/>
            <person name="Mangelson H."/>
            <person name="Liachko I."/>
            <person name="Sullivan S."/>
            <person name="Sone E.D."/>
            <person name="Koren S."/>
            <person name="Silverstein K.A.T."/>
            <person name="Beckman K.B."/>
            <person name="Gohl D.M."/>
        </authorList>
    </citation>
    <scope>NUCLEOTIDE SEQUENCE</scope>
    <source>
        <strain evidence="3">Duluth1</strain>
        <tissue evidence="3">Whole animal</tissue>
    </source>
</reference>
<dbReference type="Proteomes" id="UP000828390">
    <property type="component" value="Unassembled WGS sequence"/>
</dbReference>
<keyword evidence="1" id="KW-0732">Signal</keyword>
<accession>A0A9D4RVN7</accession>
<evidence type="ECO:0000313" key="3">
    <source>
        <dbReference type="EMBL" id="KAH3882809.1"/>
    </source>
</evidence>
<evidence type="ECO:0000259" key="2">
    <source>
        <dbReference type="PROSITE" id="PS50948"/>
    </source>
</evidence>
<dbReference type="EMBL" id="JAIWYP010000001">
    <property type="protein sequence ID" value="KAH3882809.1"/>
    <property type="molecule type" value="Genomic_DNA"/>
</dbReference>
<dbReference type="Pfam" id="PF00024">
    <property type="entry name" value="PAN_1"/>
    <property type="match status" value="1"/>
</dbReference>
<keyword evidence="4" id="KW-1185">Reference proteome</keyword>
<protein>
    <recommendedName>
        <fullName evidence="2">Apple domain-containing protein</fullName>
    </recommendedName>
</protein>
<dbReference type="AlphaFoldDB" id="A0A9D4RVN7"/>
<name>A0A9D4RVN7_DREPO</name>
<sequence>MNMAFLKRKQNQLIAFFIMLFSHNCGAENTENTFVATPDFALTMSFKTVTSSSKVRCVGACAADQKCLSATYMLSTKQCLMSELPLVATAASGTPNNDAVTYSMDGKCRLFTPFQKCTCFDCSLLKC</sequence>
<feature type="domain" description="Apple" evidence="2">
    <location>
        <begin position="25"/>
        <end position="108"/>
    </location>
</feature>
<gene>
    <name evidence="3" type="ORF">DPMN_006754</name>
</gene>
<reference evidence="3" key="2">
    <citation type="submission" date="2020-11" db="EMBL/GenBank/DDBJ databases">
        <authorList>
            <person name="McCartney M.A."/>
            <person name="Auch B."/>
            <person name="Kono T."/>
            <person name="Mallez S."/>
            <person name="Becker A."/>
            <person name="Gohl D.M."/>
            <person name="Silverstein K.A.T."/>
            <person name="Koren S."/>
            <person name="Bechman K.B."/>
            <person name="Herman A."/>
            <person name="Abrahante J.E."/>
            <person name="Garbe J."/>
        </authorList>
    </citation>
    <scope>NUCLEOTIDE SEQUENCE</scope>
    <source>
        <strain evidence="3">Duluth1</strain>
        <tissue evidence="3">Whole animal</tissue>
    </source>
</reference>
<feature type="chain" id="PRO_5038994763" description="Apple domain-containing protein" evidence="1">
    <location>
        <begin position="28"/>
        <end position="127"/>
    </location>
</feature>
<evidence type="ECO:0000313" key="4">
    <source>
        <dbReference type="Proteomes" id="UP000828390"/>
    </source>
</evidence>
<comment type="caution">
    <text evidence="3">The sequence shown here is derived from an EMBL/GenBank/DDBJ whole genome shotgun (WGS) entry which is preliminary data.</text>
</comment>